<keyword evidence="3" id="KW-1185">Reference proteome</keyword>
<organism evidence="2 3">
    <name type="scientific">Trematosphaeria pertusa</name>
    <dbReference type="NCBI Taxonomy" id="390896"/>
    <lineage>
        <taxon>Eukaryota</taxon>
        <taxon>Fungi</taxon>
        <taxon>Dikarya</taxon>
        <taxon>Ascomycota</taxon>
        <taxon>Pezizomycotina</taxon>
        <taxon>Dothideomycetes</taxon>
        <taxon>Pleosporomycetidae</taxon>
        <taxon>Pleosporales</taxon>
        <taxon>Massarineae</taxon>
        <taxon>Trematosphaeriaceae</taxon>
        <taxon>Trematosphaeria</taxon>
    </lineage>
</organism>
<dbReference type="Proteomes" id="UP000800094">
    <property type="component" value="Unassembled WGS sequence"/>
</dbReference>
<gene>
    <name evidence="2" type="ORF">BU26DRAFT_566314</name>
</gene>
<dbReference type="Pfam" id="PF00732">
    <property type="entry name" value="GMC_oxred_N"/>
    <property type="match status" value="1"/>
</dbReference>
<dbReference type="GeneID" id="54586837"/>
<dbReference type="Gene3D" id="3.50.50.60">
    <property type="entry name" value="FAD/NAD(P)-binding domain"/>
    <property type="match status" value="1"/>
</dbReference>
<dbReference type="InterPro" id="IPR036188">
    <property type="entry name" value="FAD/NAD-bd_sf"/>
</dbReference>
<evidence type="ECO:0000313" key="3">
    <source>
        <dbReference type="Proteomes" id="UP000800094"/>
    </source>
</evidence>
<dbReference type="GO" id="GO:0050660">
    <property type="term" value="F:flavin adenine dinucleotide binding"/>
    <property type="evidence" value="ECO:0007669"/>
    <property type="project" value="InterPro"/>
</dbReference>
<name>A0A6A6IAQ4_9PLEO</name>
<proteinExistence type="predicted"/>
<protein>
    <recommendedName>
        <fullName evidence="1">Glucose-methanol-choline oxidoreductase N-terminal domain-containing protein</fullName>
    </recommendedName>
</protein>
<evidence type="ECO:0000259" key="1">
    <source>
        <dbReference type="Pfam" id="PF00732"/>
    </source>
</evidence>
<dbReference type="AlphaFoldDB" id="A0A6A6IAQ4"/>
<accession>A0A6A6IAQ4</accession>
<dbReference type="GO" id="GO:0016614">
    <property type="term" value="F:oxidoreductase activity, acting on CH-OH group of donors"/>
    <property type="evidence" value="ECO:0007669"/>
    <property type="project" value="InterPro"/>
</dbReference>
<dbReference type="RefSeq" id="XP_033682333.1">
    <property type="nucleotide sequence ID" value="XM_033833507.1"/>
</dbReference>
<dbReference type="InterPro" id="IPR000172">
    <property type="entry name" value="GMC_OxRdtase_N"/>
</dbReference>
<feature type="domain" description="Glucose-methanol-choline oxidoreductase N-terminal" evidence="1">
    <location>
        <begin position="7"/>
        <end position="94"/>
    </location>
</feature>
<sequence length="96" mass="9440">MEPSTADSIVVGGGLTGCVIASSLARSASPPPAALLEAGPNPSGDPGTDTILAGLGLLGGKLDYATLGGGSILNFGDWLQADAKGYDHWSKAVGDE</sequence>
<reference evidence="2" key="1">
    <citation type="journal article" date="2020" name="Stud. Mycol.">
        <title>101 Dothideomycetes genomes: a test case for predicting lifestyles and emergence of pathogens.</title>
        <authorList>
            <person name="Haridas S."/>
            <person name="Albert R."/>
            <person name="Binder M."/>
            <person name="Bloem J."/>
            <person name="Labutti K."/>
            <person name="Salamov A."/>
            <person name="Andreopoulos B."/>
            <person name="Baker S."/>
            <person name="Barry K."/>
            <person name="Bills G."/>
            <person name="Bluhm B."/>
            <person name="Cannon C."/>
            <person name="Castanera R."/>
            <person name="Culley D."/>
            <person name="Daum C."/>
            <person name="Ezra D."/>
            <person name="Gonzalez J."/>
            <person name="Henrissat B."/>
            <person name="Kuo A."/>
            <person name="Liang C."/>
            <person name="Lipzen A."/>
            <person name="Lutzoni F."/>
            <person name="Magnuson J."/>
            <person name="Mondo S."/>
            <person name="Nolan M."/>
            <person name="Ohm R."/>
            <person name="Pangilinan J."/>
            <person name="Park H.-J."/>
            <person name="Ramirez L."/>
            <person name="Alfaro M."/>
            <person name="Sun H."/>
            <person name="Tritt A."/>
            <person name="Yoshinaga Y."/>
            <person name="Zwiers L.-H."/>
            <person name="Turgeon B."/>
            <person name="Goodwin S."/>
            <person name="Spatafora J."/>
            <person name="Crous P."/>
            <person name="Grigoriev I."/>
        </authorList>
    </citation>
    <scope>NUCLEOTIDE SEQUENCE</scope>
    <source>
        <strain evidence="2">CBS 122368</strain>
    </source>
</reference>
<dbReference type="EMBL" id="ML987197">
    <property type="protein sequence ID" value="KAF2247329.1"/>
    <property type="molecule type" value="Genomic_DNA"/>
</dbReference>
<dbReference type="SUPFAM" id="SSF51905">
    <property type="entry name" value="FAD/NAD(P)-binding domain"/>
    <property type="match status" value="1"/>
</dbReference>
<evidence type="ECO:0000313" key="2">
    <source>
        <dbReference type="EMBL" id="KAF2247329.1"/>
    </source>
</evidence>